<dbReference type="SUPFAM" id="SSF56645">
    <property type="entry name" value="Acyl-CoA dehydrogenase NM domain-like"/>
    <property type="match status" value="1"/>
</dbReference>
<name>A0A2U1K0N7_9BACI</name>
<dbReference type="Gene3D" id="2.40.110.10">
    <property type="entry name" value="Butyryl-CoA Dehydrogenase, subunit A, domain 2"/>
    <property type="match status" value="1"/>
</dbReference>
<proteinExistence type="inferred from homology"/>
<dbReference type="Pfam" id="PF00441">
    <property type="entry name" value="Acyl-CoA_dh_1"/>
    <property type="match status" value="1"/>
</dbReference>
<dbReference type="InterPro" id="IPR009100">
    <property type="entry name" value="AcylCoA_DH/oxidase_NM_dom_sf"/>
</dbReference>
<reference evidence="10 11" key="1">
    <citation type="submission" date="2018-04" db="EMBL/GenBank/DDBJ databases">
        <title>Camelliibacillus theae gen. nov., sp. nov., isolated from Pu'er tea.</title>
        <authorList>
            <person name="Niu L."/>
        </authorList>
    </citation>
    <scope>NUCLEOTIDE SEQUENCE [LARGE SCALE GENOMIC DNA]</scope>
    <source>
        <strain evidence="10 11">T8</strain>
    </source>
</reference>
<organism evidence="10 11">
    <name type="scientific">Pueribacillus theae</name>
    <dbReference type="NCBI Taxonomy" id="2171751"/>
    <lineage>
        <taxon>Bacteria</taxon>
        <taxon>Bacillati</taxon>
        <taxon>Bacillota</taxon>
        <taxon>Bacilli</taxon>
        <taxon>Bacillales</taxon>
        <taxon>Bacillaceae</taxon>
        <taxon>Pueribacillus</taxon>
    </lineage>
</organism>
<dbReference type="InterPro" id="IPR036250">
    <property type="entry name" value="AcylCo_DH-like_C"/>
</dbReference>
<dbReference type="PANTHER" id="PTHR43292">
    <property type="entry name" value="ACYL-COA DEHYDROGENASE"/>
    <property type="match status" value="1"/>
</dbReference>
<keyword evidence="11" id="KW-1185">Reference proteome</keyword>
<evidence type="ECO:0000259" key="7">
    <source>
        <dbReference type="Pfam" id="PF00441"/>
    </source>
</evidence>
<feature type="domain" description="Acyl-CoA dehydrogenase/oxidase N-terminal" evidence="9">
    <location>
        <begin position="6"/>
        <end position="123"/>
    </location>
</feature>
<evidence type="ECO:0000256" key="5">
    <source>
        <dbReference type="ARBA" id="ARBA00023002"/>
    </source>
</evidence>
<dbReference type="InterPro" id="IPR037069">
    <property type="entry name" value="AcylCoA_DH/ox_N_sf"/>
</dbReference>
<evidence type="ECO:0008006" key="12">
    <source>
        <dbReference type="Google" id="ProtNLM"/>
    </source>
</evidence>
<dbReference type="InterPro" id="IPR006091">
    <property type="entry name" value="Acyl-CoA_Oxase/DH_mid-dom"/>
</dbReference>
<sequence>MDLSYTPEQEAYREKVRNWLHENLPEGWGTPRFKLPEDELERGKFLNELDKKIYEGGFLGISWPKEYGGQGLTLVEEIIYGEEAGKLDVPDGPNVLGRLLLGPTLLQFGTEEQKKRYIPPLLRCDEIWCQGFSEPNAGSDLASLQTKAVLDGDEWVINGQKVWTSLAHHADWCFLLARTDQDAPKHKGITFFLVPMDNPGVTVRPLVQLNKSREFNEVFFDNVRIPKENVVGGVNNGWQVAMGTLSFERGTLSPGQLIRFQNEFNVLAKVAGDLRTSDATLVKDNRYYRQKLAEIYTEIRIMHYHSLKSISQRLNEGKLGPEASLQKLFYTTTRVKLGELGIEILAEEAPYWGEESVGRGKMQEVYFDSRGATIYAGSTQIQKNIIAERILGMPK</sequence>
<dbReference type="AlphaFoldDB" id="A0A2U1K0N7"/>
<evidence type="ECO:0000313" key="10">
    <source>
        <dbReference type="EMBL" id="PWA10754.1"/>
    </source>
</evidence>
<protein>
    <recommendedName>
        <fullName evidence="12">Acyl-CoA dehydrogenase</fullName>
    </recommendedName>
</protein>
<evidence type="ECO:0000313" key="11">
    <source>
        <dbReference type="Proteomes" id="UP000245998"/>
    </source>
</evidence>
<dbReference type="GO" id="GO:0016627">
    <property type="term" value="F:oxidoreductase activity, acting on the CH-CH group of donors"/>
    <property type="evidence" value="ECO:0007669"/>
    <property type="project" value="InterPro"/>
</dbReference>
<dbReference type="InterPro" id="IPR046373">
    <property type="entry name" value="Acyl-CoA_Oxase/DH_mid-dom_sf"/>
</dbReference>
<evidence type="ECO:0000256" key="1">
    <source>
        <dbReference type="ARBA" id="ARBA00001974"/>
    </source>
</evidence>
<dbReference type="GO" id="GO:0005886">
    <property type="term" value="C:plasma membrane"/>
    <property type="evidence" value="ECO:0007669"/>
    <property type="project" value="TreeGrafter"/>
</dbReference>
<evidence type="ECO:0000256" key="3">
    <source>
        <dbReference type="ARBA" id="ARBA00022630"/>
    </source>
</evidence>
<dbReference type="Pfam" id="PF02771">
    <property type="entry name" value="Acyl-CoA_dh_N"/>
    <property type="match status" value="1"/>
</dbReference>
<comment type="similarity">
    <text evidence="2 6">Belongs to the acyl-CoA dehydrogenase family.</text>
</comment>
<dbReference type="InterPro" id="IPR013786">
    <property type="entry name" value="AcylCoA_DH/ox_N"/>
</dbReference>
<dbReference type="FunFam" id="2.40.110.10:FF:000011">
    <property type="entry name" value="Acyl-CoA dehydrogenase FadE34"/>
    <property type="match status" value="1"/>
</dbReference>
<evidence type="ECO:0000256" key="6">
    <source>
        <dbReference type="RuleBase" id="RU362125"/>
    </source>
</evidence>
<dbReference type="Proteomes" id="UP000245998">
    <property type="component" value="Unassembled WGS sequence"/>
</dbReference>
<evidence type="ECO:0000256" key="2">
    <source>
        <dbReference type="ARBA" id="ARBA00009347"/>
    </source>
</evidence>
<dbReference type="PANTHER" id="PTHR43292:SF3">
    <property type="entry name" value="ACYL-COA DEHYDROGENASE FADE29"/>
    <property type="match status" value="1"/>
</dbReference>
<dbReference type="InterPro" id="IPR052161">
    <property type="entry name" value="Mycobact_Acyl-CoA_DH"/>
</dbReference>
<dbReference type="Gene3D" id="1.20.140.10">
    <property type="entry name" value="Butyryl-CoA Dehydrogenase, subunit A, domain 3"/>
    <property type="match status" value="1"/>
</dbReference>
<dbReference type="GO" id="GO:0050660">
    <property type="term" value="F:flavin adenine dinucleotide binding"/>
    <property type="evidence" value="ECO:0007669"/>
    <property type="project" value="InterPro"/>
</dbReference>
<comment type="cofactor">
    <cofactor evidence="1 6">
        <name>FAD</name>
        <dbReference type="ChEBI" id="CHEBI:57692"/>
    </cofactor>
</comment>
<keyword evidence="3 6" id="KW-0285">Flavoprotein</keyword>
<dbReference type="EMBL" id="QCZG01000020">
    <property type="protein sequence ID" value="PWA10754.1"/>
    <property type="molecule type" value="Genomic_DNA"/>
</dbReference>
<keyword evidence="5 6" id="KW-0560">Oxidoreductase</keyword>
<feature type="domain" description="Acyl-CoA dehydrogenase/oxidase C-terminal" evidence="7">
    <location>
        <begin position="235"/>
        <end position="391"/>
    </location>
</feature>
<dbReference type="Gene3D" id="1.10.540.10">
    <property type="entry name" value="Acyl-CoA dehydrogenase/oxidase, N-terminal domain"/>
    <property type="match status" value="1"/>
</dbReference>
<dbReference type="SUPFAM" id="SSF47203">
    <property type="entry name" value="Acyl-CoA dehydrogenase C-terminal domain-like"/>
    <property type="match status" value="1"/>
</dbReference>
<dbReference type="Pfam" id="PF02770">
    <property type="entry name" value="Acyl-CoA_dh_M"/>
    <property type="match status" value="1"/>
</dbReference>
<evidence type="ECO:0000259" key="8">
    <source>
        <dbReference type="Pfam" id="PF02770"/>
    </source>
</evidence>
<dbReference type="OrthoDB" id="2431337at2"/>
<keyword evidence="4 6" id="KW-0274">FAD</keyword>
<evidence type="ECO:0000256" key="4">
    <source>
        <dbReference type="ARBA" id="ARBA00022827"/>
    </source>
</evidence>
<gene>
    <name evidence="10" type="ORF">DCC39_10730</name>
</gene>
<comment type="caution">
    <text evidence="10">The sequence shown here is derived from an EMBL/GenBank/DDBJ whole genome shotgun (WGS) entry which is preliminary data.</text>
</comment>
<dbReference type="InterPro" id="IPR009075">
    <property type="entry name" value="AcylCo_DH/oxidase_C"/>
</dbReference>
<evidence type="ECO:0000259" key="9">
    <source>
        <dbReference type="Pfam" id="PF02771"/>
    </source>
</evidence>
<accession>A0A2U1K0N7</accession>
<feature type="domain" description="Acyl-CoA oxidase/dehydrogenase middle" evidence="8">
    <location>
        <begin position="129"/>
        <end position="223"/>
    </location>
</feature>